<dbReference type="CDD" id="cd01575">
    <property type="entry name" value="PBP1_GntR"/>
    <property type="match status" value="1"/>
</dbReference>
<keyword evidence="2" id="KW-0238">DNA-binding</keyword>
<evidence type="ECO:0000313" key="6">
    <source>
        <dbReference type="Proteomes" id="UP000219331"/>
    </source>
</evidence>
<keyword evidence="6" id="KW-1185">Reference proteome</keyword>
<reference evidence="5 6" key="1">
    <citation type="submission" date="2017-08" db="EMBL/GenBank/DDBJ databases">
        <authorList>
            <person name="de Groot N.N."/>
        </authorList>
    </citation>
    <scope>NUCLEOTIDE SEQUENCE [LARGE SCALE GENOMIC DNA]</scope>
    <source>
        <strain evidence="5 6">USBA 352</strain>
    </source>
</reference>
<evidence type="ECO:0000256" key="2">
    <source>
        <dbReference type="ARBA" id="ARBA00023125"/>
    </source>
</evidence>
<dbReference type="Pfam" id="PF13377">
    <property type="entry name" value="Peripla_BP_3"/>
    <property type="match status" value="1"/>
</dbReference>
<protein>
    <submittedName>
        <fullName evidence="5">Transcriptional regulator, LacI family</fullName>
    </submittedName>
</protein>
<dbReference type="EMBL" id="OBML01000007">
    <property type="protein sequence ID" value="SOC13211.1"/>
    <property type="molecule type" value="Genomic_DNA"/>
</dbReference>
<dbReference type="InterPro" id="IPR000843">
    <property type="entry name" value="HTH_LacI"/>
</dbReference>
<sequence>MAKATDLTAHTHDAVLRLSPDRPEGAAARPARPPRIEDVARQAGVSPITVSRALRTPDMVSPKTRDRILQVVEATGYWSNPHASALRSGRSSIVAAFVSNLLSQQYSQAVLACARVVEQHGYQLMVGQTSYSYSRELSAIQSLRSLRPAAVFFTGVIELEENRDLLRELDIPIVESWAYPPDPLDMLVGFSNTDAGRLAASHLVARGYRRLAFMGRSGGRGALRLAGFAERAAELGAEIVETIRVEQVDSVIDGRRAYRTLLEGGRSFDAIFCANDLLGLGTLLEARQQGRRIPDDLALLTFGDNDLAGELSPRLSTISFDSNAMGTRAGEMIVDRLDPRSDGTLASSLCLDLELIPGETT</sequence>
<organism evidence="5 6">
    <name type="scientific">Stappia indica</name>
    <dbReference type="NCBI Taxonomy" id="538381"/>
    <lineage>
        <taxon>Bacteria</taxon>
        <taxon>Pseudomonadati</taxon>
        <taxon>Pseudomonadota</taxon>
        <taxon>Alphaproteobacteria</taxon>
        <taxon>Hyphomicrobiales</taxon>
        <taxon>Stappiaceae</taxon>
        <taxon>Stappia</taxon>
    </lineage>
</organism>
<accession>A0A285T202</accession>
<dbReference type="PANTHER" id="PTHR30146:SF33">
    <property type="entry name" value="TRANSCRIPTIONAL REGULATOR"/>
    <property type="match status" value="1"/>
</dbReference>
<dbReference type="CDD" id="cd01392">
    <property type="entry name" value="HTH_LacI"/>
    <property type="match status" value="1"/>
</dbReference>
<gene>
    <name evidence="5" type="ORF">SAMN05421512_107106</name>
</gene>
<dbReference type="Gene3D" id="3.40.50.2300">
    <property type="match status" value="2"/>
</dbReference>
<dbReference type="InterPro" id="IPR028082">
    <property type="entry name" value="Peripla_BP_I"/>
</dbReference>
<dbReference type="PROSITE" id="PS50932">
    <property type="entry name" value="HTH_LACI_2"/>
    <property type="match status" value="1"/>
</dbReference>
<evidence type="ECO:0000259" key="4">
    <source>
        <dbReference type="PROSITE" id="PS50932"/>
    </source>
</evidence>
<dbReference type="SMART" id="SM00354">
    <property type="entry name" value="HTH_LACI"/>
    <property type="match status" value="1"/>
</dbReference>
<dbReference type="PROSITE" id="PS00356">
    <property type="entry name" value="HTH_LACI_1"/>
    <property type="match status" value="1"/>
</dbReference>
<name>A0A285T202_9HYPH</name>
<dbReference type="InterPro" id="IPR046335">
    <property type="entry name" value="LacI/GalR-like_sensor"/>
</dbReference>
<dbReference type="GO" id="GO:0000976">
    <property type="term" value="F:transcription cis-regulatory region binding"/>
    <property type="evidence" value="ECO:0007669"/>
    <property type="project" value="TreeGrafter"/>
</dbReference>
<keyword evidence="1" id="KW-0805">Transcription regulation</keyword>
<dbReference type="OrthoDB" id="7170131at2"/>
<proteinExistence type="predicted"/>
<dbReference type="STRING" id="538381.GCA_001696535_03627"/>
<dbReference type="Pfam" id="PF00356">
    <property type="entry name" value="LacI"/>
    <property type="match status" value="1"/>
</dbReference>
<dbReference type="InterPro" id="IPR010982">
    <property type="entry name" value="Lambda_DNA-bd_dom_sf"/>
</dbReference>
<dbReference type="SUPFAM" id="SSF47413">
    <property type="entry name" value="lambda repressor-like DNA-binding domains"/>
    <property type="match status" value="1"/>
</dbReference>
<dbReference type="AlphaFoldDB" id="A0A285T202"/>
<dbReference type="SUPFAM" id="SSF53822">
    <property type="entry name" value="Periplasmic binding protein-like I"/>
    <property type="match status" value="1"/>
</dbReference>
<dbReference type="GO" id="GO:0003700">
    <property type="term" value="F:DNA-binding transcription factor activity"/>
    <property type="evidence" value="ECO:0007669"/>
    <property type="project" value="TreeGrafter"/>
</dbReference>
<dbReference type="PANTHER" id="PTHR30146">
    <property type="entry name" value="LACI-RELATED TRANSCRIPTIONAL REPRESSOR"/>
    <property type="match status" value="1"/>
</dbReference>
<evidence type="ECO:0000256" key="3">
    <source>
        <dbReference type="ARBA" id="ARBA00023163"/>
    </source>
</evidence>
<keyword evidence="3" id="KW-0804">Transcription</keyword>
<dbReference type="RefSeq" id="WP_097175316.1">
    <property type="nucleotide sequence ID" value="NZ_OBML01000007.1"/>
</dbReference>
<dbReference type="Gene3D" id="1.10.260.40">
    <property type="entry name" value="lambda repressor-like DNA-binding domains"/>
    <property type="match status" value="1"/>
</dbReference>
<feature type="domain" description="HTH lacI-type" evidence="4">
    <location>
        <begin position="34"/>
        <end position="88"/>
    </location>
</feature>
<evidence type="ECO:0000256" key="1">
    <source>
        <dbReference type="ARBA" id="ARBA00023015"/>
    </source>
</evidence>
<evidence type="ECO:0000313" key="5">
    <source>
        <dbReference type="EMBL" id="SOC13211.1"/>
    </source>
</evidence>
<dbReference type="Proteomes" id="UP000219331">
    <property type="component" value="Unassembled WGS sequence"/>
</dbReference>